<evidence type="ECO:0000313" key="7">
    <source>
        <dbReference type="EMBL" id="PQM31086.1"/>
    </source>
</evidence>
<dbReference type="InterPro" id="IPR000845">
    <property type="entry name" value="Nucleoside_phosphorylase_d"/>
</dbReference>
<dbReference type="EMBL" id="JTLV02000001">
    <property type="protein sequence ID" value="PQM31086.1"/>
    <property type="molecule type" value="Genomic_DNA"/>
</dbReference>
<dbReference type="CDD" id="cd09008">
    <property type="entry name" value="MTAN"/>
    <property type="match status" value="1"/>
</dbReference>
<evidence type="ECO:0000259" key="6">
    <source>
        <dbReference type="Pfam" id="PF01048"/>
    </source>
</evidence>
<dbReference type="InterPro" id="IPR035994">
    <property type="entry name" value="Nucleoside_phosphorylase_sf"/>
</dbReference>
<dbReference type="PANTHER" id="PTHR46832:SF1">
    <property type="entry name" value="5'-METHYLTHIOADENOSINE_S-ADENOSYLHOMOCYSTEINE NUCLEOSIDASE"/>
    <property type="match status" value="1"/>
</dbReference>
<dbReference type="EC" id="3.2.2.9" evidence="2"/>
<proteinExistence type="predicted"/>
<evidence type="ECO:0000256" key="4">
    <source>
        <dbReference type="ARBA" id="ARBA00022801"/>
    </source>
</evidence>
<dbReference type="Gene3D" id="3.40.50.1580">
    <property type="entry name" value="Nucleoside phosphorylase domain"/>
    <property type="match status" value="1"/>
</dbReference>
<feature type="domain" description="Nucleoside phosphorylase" evidence="6">
    <location>
        <begin position="5"/>
        <end position="221"/>
    </location>
</feature>
<evidence type="ECO:0000256" key="1">
    <source>
        <dbReference type="ARBA" id="ARBA00004945"/>
    </source>
</evidence>
<keyword evidence="8" id="KW-1185">Reference proteome</keyword>
<dbReference type="STRING" id="2138.SMSRO_v1c08510"/>
<dbReference type="UniPathway" id="UPA00904">
    <property type="reaction ID" value="UER00871"/>
</dbReference>
<evidence type="ECO:0000313" key="8">
    <source>
        <dbReference type="Proteomes" id="UP000031565"/>
    </source>
</evidence>
<keyword evidence="3" id="KW-0028">Amino-acid biosynthesis</keyword>
<dbReference type="AlphaFoldDB" id="A0A2P6FCC7"/>
<dbReference type="GO" id="GO:0019509">
    <property type="term" value="P:L-methionine salvage from methylthioadenosine"/>
    <property type="evidence" value="ECO:0007669"/>
    <property type="project" value="UniProtKB-UniPathway"/>
</dbReference>
<evidence type="ECO:0000256" key="5">
    <source>
        <dbReference type="ARBA" id="ARBA00023167"/>
    </source>
</evidence>
<organism evidence="7 8">
    <name type="scientific">Spiroplasma poulsonii</name>
    <dbReference type="NCBI Taxonomy" id="2138"/>
    <lineage>
        <taxon>Bacteria</taxon>
        <taxon>Bacillati</taxon>
        <taxon>Mycoplasmatota</taxon>
        <taxon>Mollicutes</taxon>
        <taxon>Entomoplasmatales</taxon>
        <taxon>Spiroplasmataceae</taxon>
        <taxon>Spiroplasma</taxon>
    </lineage>
</organism>
<dbReference type="RefSeq" id="WP_040093227.1">
    <property type="nucleotide sequence ID" value="NZ_CM020866.1"/>
</dbReference>
<dbReference type="GO" id="GO:0005829">
    <property type="term" value="C:cytosol"/>
    <property type="evidence" value="ECO:0007669"/>
    <property type="project" value="TreeGrafter"/>
</dbReference>
<dbReference type="InterPro" id="IPR010049">
    <property type="entry name" value="MTA_SAH_Nsdase"/>
</dbReference>
<evidence type="ECO:0000256" key="3">
    <source>
        <dbReference type="ARBA" id="ARBA00022605"/>
    </source>
</evidence>
<comment type="pathway">
    <text evidence="1">Amino-acid biosynthesis; L-methionine biosynthesis via salvage pathway; S-methyl-5-thio-alpha-D-ribose 1-phosphate from S-methyl-5'-thioadenosine (hydrolase route): step 1/2.</text>
</comment>
<dbReference type="NCBIfam" id="TIGR01704">
    <property type="entry name" value="MTA_SAH-Nsdase"/>
    <property type="match status" value="1"/>
</dbReference>
<keyword evidence="7" id="KW-0326">Glycosidase</keyword>
<dbReference type="Proteomes" id="UP000031565">
    <property type="component" value="Unassembled WGS sequence"/>
</dbReference>
<evidence type="ECO:0000256" key="2">
    <source>
        <dbReference type="ARBA" id="ARBA00011974"/>
    </source>
</evidence>
<dbReference type="OrthoDB" id="9792278at2"/>
<name>A0A2P6FCC7_9MOLU</name>
<dbReference type="GO" id="GO:0009164">
    <property type="term" value="P:nucleoside catabolic process"/>
    <property type="evidence" value="ECO:0007669"/>
    <property type="project" value="InterPro"/>
</dbReference>
<dbReference type="SUPFAM" id="SSF53167">
    <property type="entry name" value="Purine and uridine phosphorylases"/>
    <property type="match status" value="1"/>
</dbReference>
<dbReference type="Pfam" id="PF01048">
    <property type="entry name" value="PNP_UDP_1"/>
    <property type="match status" value="1"/>
</dbReference>
<gene>
    <name evidence="7" type="primary">mtnN</name>
    <name evidence="7" type="ORF">SMSRO_SF008850</name>
</gene>
<comment type="caution">
    <text evidence="7">The sequence shown here is derived from an EMBL/GenBank/DDBJ whole genome shotgun (WGS) entry which is preliminary data.</text>
</comment>
<dbReference type="GO" id="GO:0008782">
    <property type="term" value="F:adenosylhomocysteine nucleosidase activity"/>
    <property type="evidence" value="ECO:0007669"/>
    <property type="project" value="UniProtKB-EC"/>
</dbReference>
<keyword evidence="4 7" id="KW-0378">Hydrolase</keyword>
<dbReference type="GO" id="GO:0019284">
    <property type="term" value="P:L-methionine salvage from S-adenosylmethionine"/>
    <property type="evidence" value="ECO:0007669"/>
    <property type="project" value="TreeGrafter"/>
</dbReference>
<accession>A0A2P6FCC7</accession>
<keyword evidence="5" id="KW-0486">Methionine biosynthesis</keyword>
<dbReference type="GO" id="GO:0008930">
    <property type="term" value="F:methylthioadenosine nucleosidase activity"/>
    <property type="evidence" value="ECO:0007669"/>
    <property type="project" value="InterPro"/>
</dbReference>
<reference evidence="7 8" key="1">
    <citation type="journal article" date="2015" name="MBio">
        <title>Genome sequence of the Drosophila melanogaster male-killing Spiroplasma strain MSRO endosymbiont.</title>
        <authorList>
            <person name="Paredes J.C."/>
            <person name="Herren J.K."/>
            <person name="Schupfer F."/>
            <person name="Marin R."/>
            <person name="Claverol S."/>
            <person name="Kuo C.H."/>
            <person name="Lemaitre B."/>
            <person name="Beven L."/>
        </authorList>
    </citation>
    <scope>NUCLEOTIDE SEQUENCE [LARGE SCALE GENOMIC DNA]</scope>
    <source>
        <strain evidence="7 8">MSRO</strain>
    </source>
</reference>
<sequence>MNLVISAMEAELASTITALQPTEIIKYDNIKLYQKGTWLFAISKIGLVNAAMSLTALINDYAIKTIYNVGTVGSLKKTMPLLTILLISEAYYTFADTQAFGYAIGQIPGEVSSYQSDQTLLTLAKTKILDPQQAVLGSSDIFIDKAEYFNHIKTKFKDKIDVVDMEGVAFFQVAAKHHLPMISIKIVSDYLELNGDSANSQFEKNLPYASLLIRDVIMKFLKD</sequence>
<dbReference type="PANTHER" id="PTHR46832">
    <property type="entry name" value="5'-METHYLTHIOADENOSINE/S-ADENOSYLHOMOCYSTEINE NUCLEOSIDASE"/>
    <property type="match status" value="1"/>
</dbReference>
<protein>
    <recommendedName>
        <fullName evidence="2">adenosylhomocysteine nucleosidase</fullName>
        <ecNumber evidence="2">3.2.2.9</ecNumber>
    </recommendedName>
</protein>